<sequence>MKPFRVWALGLSLLLTGAVQAQDTTGKPTQRTSTSPLGKLGGFLEKVIQPAASGGSLSSADIASGLKEALRVGIDKGATQASALDGYNKNTLIRILFPPEAQRVESRLRQLGFGPQVDQFVVALNRSAEDAAKKAKPVFFKAITQMSISDAVGILRGGQDAATQYLRRTTGQQLVTEFTPIIDSTLKKNNATRYYTTLASTYNRLPLVKPVNANLTEYATNKAVDGLFLLVAQEEKRIREDPVARVSDILKRVFGSK</sequence>
<evidence type="ECO:0000313" key="3">
    <source>
        <dbReference type="Proteomes" id="UP000606008"/>
    </source>
</evidence>
<keyword evidence="3" id="KW-1185">Reference proteome</keyword>
<dbReference type="Pfam" id="PF13852">
    <property type="entry name" value="DUF4197"/>
    <property type="match status" value="1"/>
</dbReference>
<protein>
    <submittedName>
        <fullName evidence="2">DUF4197 domain-containing protein</fullName>
    </submittedName>
</protein>
<dbReference type="InterPro" id="IPR025245">
    <property type="entry name" value="DUF4197"/>
</dbReference>
<proteinExistence type="predicted"/>
<evidence type="ECO:0000313" key="2">
    <source>
        <dbReference type="EMBL" id="NID11204.1"/>
    </source>
</evidence>
<organism evidence="2 3">
    <name type="scientific">Fibrivirga algicola</name>
    <dbReference type="NCBI Taxonomy" id="2950420"/>
    <lineage>
        <taxon>Bacteria</taxon>
        <taxon>Pseudomonadati</taxon>
        <taxon>Bacteroidota</taxon>
        <taxon>Cytophagia</taxon>
        <taxon>Cytophagales</taxon>
        <taxon>Spirosomataceae</taxon>
        <taxon>Fibrivirga</taxon>
    </lineage>
</organism>
<reference evidence="3" key="1">
    <citation type="submission" date="2019-09" db="EMBL/GenBank/DDBJ databases">
        <authorList>
            <person name="Jung D.-H."/>
        </authorList>
    </citation>
    <scope>NUCLEOTIDE SEQUENCE [LARGE SCALE GENOMIC DNA]</scope>
    <source>
        <strain evidence="3">JA-25</strain>
    </source>
</reference>
<accession>A0ABX0QM44</accession>
<evidence type="ECO:0000256" key="1">
    <source>
        <dbReference type="SAM" id="SignalP"/>
    </source>
</evidence>
<name>A0ABX0QM44_9BACT</name>
<feature type="signal peptide" evidence="1">
    <location>
        <begin position="1"/>
        <end position="21"/>
    </location>
</feature>
<comment type="caution">
    <text evidence="2">The sequence shown here is derived from an EMBL/GenBank/DDBJ whole genome shotgun (WGS) entry which is preliminary data.</text>
</comment>
<dbReference type="EMBL" id="WAEL01000004">
    <property type="protein sequence ID" value="NID11204.1"/>
    <property type="molecule type" value="Genomic_DNA"/>
</dbReference>
<gene>
    <name evidence="2" type="ORF">F7231_13575</name>
</gene>
<dbReference type="Proteomes" id="UP000606008">
    <property type="component" value="Unassembled WGS sequence"/>
</dbReference>
<feature type="chain" id="PRO_5045185186" evidence="1">
    <location>
        <begin position="22"/>
        <end position="257"/>
    </location>
</feature>
<keyword evidence="1" id="KW-0732">Signal</keyword>
<reference evidence="3" key="2">
    <citation type="submission" date="2023-07" db="EMBL/GenBank/DDBJ databases">
        <authorList>
            <person name="Jung D.-H."/>
        </authorList>
    </citation>
    <scope>NUCLEOTIDE SEQUENCE [LARGE SCALE GENOMIC DNA]</scope>
    <source>
        <strain evidence="3">JA-25</strain>
    </source>
</reference>
<dbReference type="RefSeq" id="WP_085413361.1">
    <property type="nucleotide sequence ID" value="NZ_WAEL01000004.1"/>
</dbReference>